<sequence>MPRSPRTDSRPADDTAADVAPPVHGDLTLPAVTIESYSLEVRDSETGGFYGDRASRTAFGKMLALWRSLFAEMNDGKDAFGAKPTAEIGKRRLDELLAQNGPAAAAIRAASEDYAVQLAQVVRRFQRQKSWQGVERVVIGGGFQQSELGKRAVGRAGELLAEAKAGVSLRTLHHHADEGGLIGWLHVAPPEVLERHDALLAVDIGGTNVRCGIVRVRGNGPDPTRAEVVGRDKWGHAEDEDVKKRDDLVQGIAGMLEDLIREAKRDGIKLAPFVGVACPGMVRPDGSIAGGTQNLPGNWESTRFHLPRHLCEKLPLIGGEPTHVRLHNDAVVQGLSELPFMNDVKRWAVLTVGTGLGNASFTNR</sequence>
<dbReference type="Gene3D" id="3.30.420.40">
    <property type="match status" value="1"/>
</dbReference>
<name>A0A318SDB7_9BURK</name>
<dbReference type="PANTHER" id="PTHR18964">
    <property type="entry name" value="ROK (REPRESSOR, ORF, KINASE) FAMILY"/>
    <property type="match status" value="1"/>
</dbReference>
<evidence type="ECO:0000256" key="1">
    <source>
        <dbReference type="ARBA" id="ARBA00006479"/>
    </source>
</evidence>
<proteinExistence type="inferred from homology"/>
<accession>A0A318SDB7</accession>
<dbReference type="Proteomes" id="UP000247540">
    <property type="component" value="Unassembled WGS sequence"/>
</dbReference>
<dbReference type="InterPro" id="IPR043129">
    <property type="entry name" value="ATPase_NBD"/>
</dbReference>
<dbReference type="AlphaFoldDB" id="A0A318SDB7"/>
<dbReference type="InterPro" id="IPR000600">
    <property type="entry name" value="ROK"/>
</dbReference>
<dbReference type="CDD" id="cd23763">
    <property type="entry name" value="ASKHA_ATPase_ROK"/>
    <property type="match status" value="1"/>
</dbReference>
<organism evidence="3 4">
    <name type="scientific">Xylophilus ampelinus</name>
    <dbReference type="NCBI Taxonomy" id="54067"/>
    <lineage>
        <taxon>Bacteria</taxon>
        <taxon>Pseudomonadati</taxon>
        <taxon>Pseudomonadota</taxon>
        <taxon>Betaproteobacteria</taxon>
        <taxon>Burkholderiales</taxon>
        <taxon>Xylophilus</taxon>
    </lineage>
</organism>
<keyword evidence="4" id="KW-1185">Reference proteome</keyword>
<gene>
    <name evidence="3" type="ORF">DFQ15_1219</name>
</gene>
<protein>
    <submittedName>
        <fullName evidence="3">ROK family protein</fullName>
    </submittedName>
</protein>
<feature type="region of interest" description="Disordered" evidence="2">
    <location>
        <begin position="1"/>
        <end position="24"/>
    </location>
</feature>
<feature type="compositionally biased region" description="Basic and acidic residues" evidence="2">
    <location>
        <begin position="1"/>
        <end position="13"/>
    </location>
</feature>
<reference evidence="3 4" key="1">
    <citation type="submission" date="2018-06" db="EMBL/GenBank/DDBJ databases">
        <title>Genomic Encyclopedia of Type Strains, Phase III (KMG-III): the genomes of soil and plant-associated and newly described type strains.</title>
        <authorList>
            <person name="Whitman W."/>
        </authorList>
    </citation>
    <scope>NUCLEOTIDE SEQUENCE [LARGE SCALE GENOMIC DNA]</scope>
    <source>
        <strain evidence="3 4">CECT 7646</strain>
    </source>
</reference>
<dbReference type="EMBL" id="QJTC01000021">
    <property type="protein sequence ID" value="PYE74988.1"/>
    <property type="molecule type" value="Genomic_DNA"/>
</dbReference>
<comment type="caution">
    <text evidence="3">The sequence shown here is derived from an EMBL/GenBank/DDBJ whole genome shotgun (WGS) entry which is preliminary data.</text>
</comment>
<evidence type="ECO:0000313" key="4">
    <source>
        <dbReference type="Proteomes" id="UP000247540"/>
    </source>
</evidence>
<dbReference type="RefSeq" id="WP_199399881.1">
    <property type="nucleotide sequence ID" value="NZ_JAMOFZ010000020.1"/>
</dbReference>
<dbReference type="PANTHER" id="PTHR18964:SF149">
    <property type="entry name" value="BIFUNCTIONAL UDP-N-ACETYLGLUCOSAMINE 2-EPIMERASE_N-ACETYLMANNOSAMINE KINASE"/>
    <property type="match status" value="1"/>
</dbReference>
<evidence type="ECO:0000313" key="3">
    <source>
        <dbReference type="EMBL" id="PYE74988.1"/>
    </source>
</evidence>
<dbReference type="SUPFAM" id="SSF53067">
    <property type="entry name" value="Actin-like ATPase domain"/>
    <property type="match status" value="1"/>
</dbReference>
<evidence type="ECO:0000256" key="2">
    <source>
        <dbReference type="SAM" id="MobiDB-lite"/>
    </source>
</evidence>
<comment type="similarity">
    <text evidence="1">Belongs to the ROK (NagC/XylR) family.</text>
</comment>